<accession>A0A2L0EZ94</accession>
<dbReference type="Proteomes" id="UP000238348">
    <property type="component" value="Chromosome"/>
</dbReference>
<feature type="region of interest" description="Disordered" evidence="15">
    <location>
        <begin position="1"/>
        <end position="22"/>
    </location>
</feature>
<dbReference type="InterPro" id="IPR016204">
    <property type="entry name" value="HDH"/>
</dbReference>
<dbReference type="PANTHER" id="PTHR43331:SF1">
    <property type="entry name" value="HOMOSERINE DEHYDROGENASE"/>
    <property type="match status" value="1"/>
</dbReference>
<dbReference type="EC" id="1.1.1.3" evidence="4 13"/>
<dbReference type="Gene3D" id="3.30.360.10">
    <property type="entry name" value="Dihydrodipicolinate Reductase, domain 2"/>
    <property type="match status" value="1"/>
</dbReference>
<dbReference type="PROSITE" id="PS51671">
    <property type="entry name" value="ACT"/>
    <property type="match status" value="1"/>
</dbReference>
<dbReference type="InterPro" id="IPR001342">
    <property type="entry name" value="HDH_cat"/>
</dbReference>
<reference evidence="17 18" key="1">
    <citation type="submission" date="2015-09" db="EMBL/GenBank/DDBJ databases">
        <title>Sorangium comparison.</title>
        <authorList>
            <person name="Zaburannyi N."/>
            <person name="Bunk B."/>
            <person name="Overmann J."/>
            <person name="Mueller R."/>
        </authorList>
    </citation>
    <scope>NUCLEOTIDE SEQUENCE [LARGE SCALE GENOMIC DNA]</scope>
    <source>
        <strain evidence="17 18">So ce26</strain>
    </source>
</reference>
<dbReference type="CDD" id="cd04881">
    <property type="entry name" value="ACT_HSDH-Hom"/>
    <property type="match status" value="1"/>
</dbReference>
<dbReference type="Pfam" id="PF03447">
    <property type="entry name" value="NAD_binding_3"/>
    <property type="match status" value="1"/>
</dbReference>
<evidence type="ECO:0000259" key="16">
    <source>
        <dbReference type="PROSITE" id="PS51671"/>
    </source>
</evidence>
<dbReference type="GO" id="GO:0009088">
    <property type="term" value="P:threonine biosynthetic process"/>
    <property type="evidence" value="ECO:0007669"/>
    <property type="project" value="UniProtKB-UniPathway"/>
</dbReference>
<evidence type="ECO:0000256" key="4">
    <source>
        <dbReference type="ARBA" id="ARBA00013213"/>
    </source>
</evidence>
<dbReference type="GO" id="GO:0050661">
    <property type="term" value="F:NADP binding"/>
    <property type="evidence" value="ECO:0007669"/>
    <property type="project" value="InterPro"/>
</dbReference>
<dbReference type="Gene3D" id="3.40.50.720">
    <property type="entry name" value="NAD(P)-binding Rossmann-like Domain"/>
    <property type="match status" value="1"/>
</dbReference>
<evidence type="ECO:0000256" key="6">
    <source>
        <dbReference type="ARBA" id="ARBA00022605"/>
    </source>
</evidence>
<dbReference type="PROSITE" id="PS01042">
    <property type="entry name" value="HOMOSER_DHGENASE"/>
    <property type="match status" value="1"/>
</dbReference>
<organism evidence="17 18">
    <name type="scientific">Sorangium cellulosum</name>
    <name type="common">Polyangium cellulosum</name>
    <dbReference type="NCBI Taxonomy" id="56"/>
    <lineage>
        <taxon>Bacteria</taxon>
        <taxon>Pseudomonadati</taxon>
        <taxon>Myxococcota</taxon>
        <taxon>Polyangia</taxon>
        <taxon>Polyangiales</taxon>
        <taxon>Polyangiaceae</taxon>
        <taxon>Sorangium</taxon>
    </lineage>
</organism>
<dbReference type="OrthoDB" id="9808167at2"/>
<dbReference type="AlphaFoldDB" id="A0A2L0EZ94"/>
<dbReference type="UniPathway" id="UPA00051">
    <property type="reaction ID" value="UER00465"/>
</dbReference>
<comment type="similarity">
    <text evidence="3 14">Belongs to the homoserine dehydrogenase family.</text>
</comment>
<evidence type="ECO:0000256" key="9">
    <source>
        <dbReference type="ARBA" id="ARBA00023002"/>
    </source>
</evidence>
<keyword evidence="8 12" id="KW-0521">NADP</keyword>
<dbReference type="Gene3D" id="3.30.70.260">
    <property type="match status" value="1"/>
</dbReference>
<protein>
    <recommendedName>
        <fullName evidence="5 13">Homoserine dehydrogenase</fullName>
        <ecNumber evidence="4 13">1.1.1.3</ecNumber>
    </recommendedName>
</protein>
<proteinExistence type="inferred from homology"/>
<dbReference type="InterPro" id="IPR036291">
    <property type="entry name" value="NAD(P)-bd_dom_sf"/>
</dbReference>
<dbReference type="InterPro" id="IPR005106">
    <property type="entry name" value="Asp/hSer_DH_NAD-bd"/>
</dbReference>
<feature type="binding site" evidence="12">
    <location>
        <position position="217"/>
    </location>
    <ligand>
        <name>L-homoserine</name>
        <dbReference type="ChEBI" id="CHEBI:57476"/>
    </ligand>
</feature>
<evidence type="ECO:0000256" key="10">
    <source>
        <dbReference type="ARBA" id="ARBA00023167"/>
    </source>
</evidence>
<evidence type="ECO:0000256" key="14">
    <source>
        <dbReference type="RuleBase" id="RU004171"/>
    </source>
</evidence>
<evidence type="ECO:0000256" key="8">
    <source>
        <dbReference type="ARBA" id="ARBA00022857"/>
    </source>
</evidence>
<feature type="binding site" evidence="12">
    <location>
        <begin position="36"/>
        <end position="43"/>
    </location>
    <ligand>
        <name>NADP(+)</name>
        <dbReference type="ChEBI" id="CHEBI:58349"/>
    </ligand>
</feature>
<sequence>MQKTEGGSPLNLNPEPHAASDRRRLRGGAPIQIGLLGCGTVGGGVLRLLAENAGYLAERAGVPLVVKRVVVRDLEKERVSALDRTLLTTRPEEVVDDPAIDLVVEVMGGDTPARALIERAIDRGKGVVTANKFLLAAHGPALLARAGARQVDLAFEGAVGGGIPIIRTLRDAFASDWVERVTAILNGTCNYILTQMRDTGASFDAALREAQALGYAEADPTLDVDGHDAAHKLIVLAMLAFGAQVDSDDVHTSGIRSIEEADHRYADRFGYTIKHLAIGRDLGSSLELRVHPTLIPKQSVLANVSGVLNAVLLEGRAVGPSLVYGRGAGDLPTAVSVVSDILDVARSIASGVAGMQGRGMSIKPRPVRPLAEIVSRYYLRFAVEDRPGVMGRLAGALGDAGVSIEQIVQQGPTQAGAAGDAAVDVVLITHDAREGLVRSALDAIAREHFLREPVRLFRIEGT</sequence>
<evidence type="ECO:0000256" key="2">
    <source>
        <dbReference type="ARBA" id="ARBA00005062"/>
    </source>
</evidence>
<feature type="binding site" evidence="12">
    <location>
        <position position="132"/>
    </location>
    <ligand>
        <name>NADPH</name>
        <dbReference type="ChEBI" id="CHEBI:57783"/>
    </ligand>
</feature>
<feature type="active site" description="Proton donor" evidence="11">
    <location>
        <position position="232"/>
    </location>
</feature>
<evidence type="ECO:0000256" key="13">
    <source>
        <dbReference type="RuleBase" id="RU000579"/>
    </source>
</evidence>
<dbReference type="EMBL" id="CP012673">
    <property type="protein sequence ID" value="AUX44628.1"/>
    <property type="molecule type" value="Genomic_DNA"/>
</dbReference>
<dbReference type="PANTHER" id="PTHR43331">
    <property type="entry name" value="HOMOSERINE DEHYDROGENASE"/>
    <property type="match status" value="1"/>
</dbReference>
<evidence type="ECO:0000256" key="1">
    <source>
        <dbReference type="ARBA" id="ARBA00005056"/>
    </source>
</evidence>
<feature type="domain" description="ACT" evidence="16">
    <location>
        <begin position="378"/>
        <end position="462"/>
    </location>
</feature>
<evidence type="ECO:0000256" key="15">
    <source>
        <dbReference type="SAM" id="MobiDB-lite"/>
    </source>
</evidence>
<evidence type="ECO:0000313" key="18">
    <source>
        <dbReference type="Proteomes" id="UP000238348"/>
    </source>
</evidence>
<name>A0A2L0EZ94_SORCE</name>
<dbReference type="PIRSF" id="PIRSF000098">
    <property type="entry name" value="Homoser_dehydrog"/>
    <property type="match status" value="1"/>
</dbReference>
<evidence type="ECO:0000256" key="3">
    <source>
        <dbReference type="ARBA" id="ARBA00006753"/>
    </source>
</evidence>
<evidence type="ECO:0000256" key="7">
    <source>
        <dbReference type="ARBA" id="ARBA00022697"/>
    </source>
</evidence>
<evidence type="ECO:0000256" key="11">
    <source>
        <dbReference type="PIRSR" id="PIRSR000098-1"/>
    </source>
</evidence>
<dbReference type="InterPro" id="IPR002912">
    <property type="entry name" value="ACT_dom"/>
</dbReference>
<dbReference type="NCBIfam" id="NF004976">
    <property type="entry name" value="PRK06349.1"/>
    <property type="match status" value="1"/>
</dbReference>
<dbReference type="GO" id="GO:0009086">
    <property type="term" value="P:methionine biosynthetic process"/>
    <property type="evidence" value="ECO:0007669"/>
    <property type="project" value="UniProtKB-KW"/>
</dbReference>
<evidence type="ECO:0000256" key="12">
    <source>
        <dbReference type="PIRSR" id="PIRSR000098-2"/>
    </source>
</evidence>
<gene>
    <name evidence="17" type="primary">hom</name>
    <name evidence="17" type="ORF">SOCE26_060940</name>
</gene>
<dbReference type="SUPFAM" id="SSF55021">
    <property type="entry name" value="ACT-like"/>
    <property type="match status" value="1"/>
</dbReference>
<dbReference type="GO" id="GO:0004412">
    <property type="term" value="F:homoserine dehydrogenase activity"/>
    <property type="evidence" value="ECO:0007669"/>
    <property type="project" value="UniProtKB-EC"/>
</dbReference>
<comment type="catalytic activity">
    <reaction evidence="13">
        <text>L-homoserine + NADP(+) = L-aspartate 4-semialdehyde + NADPH + H(+)</text>
        <dbReference type="Rhea" id="RHEA:15761"/>
        <dbReference type="ChEBI" id="CHEBI:15378"/>
        <dbReference type="ChEBI" id="CHEBI:57476"/>
        <dbReference type="ChEBI" id="CHEBI:57783"/>
        <dbReference type="ChEBI" id="CHEBI:58349"/>
        <dbReference type="ChEBI" id="CHEBI:537519"/>
        <dbReference type="EC" id="1.1.1.3"/>
    </reaction>
</comment>
<dbReference type="FunFam" id="3.30.360.10:FF:000005">
    <property type="entry name" value="Homoserine dehydrogenase"/>
    <property type="match status" value="1"/>
</dbReference>
<comment type="pathway">
    <text evidence="2 13">Amino-acid biosynthesis; L-methionine biosynthesis via de novo pathway; L-homoserine from L-aspartate: step 3/3.</text>
</comment>
<dbReference type="Pfam" id="PF00742">
    <property type="entry name" value="Homoserine_dh"/>
    <property type="match status" value="1"/>
</dbReference>
<comment type="pathway">
    <text evidence="1 13">Amino-acid biosynthesis; L-threonine biosynthesis; L-threonine from L-aspartate: step 3/5.</text>
</comment>
<dbReference type="Pfam" id="PF01842">
    <property type="entry name" value="ACT"/>
    <property type="match status" value="1"/>
</dbReference>
<keyword evidence="6 13" id="KW-0028">Amino-acid biosynthesis</keyword>
<dbReference type="SUPFAM" id="SSF51735">
    <property type="entry name" value="NAD(P)-binding Rossmann-fold domains"/>
    <property type="match status" value="1"/>
</dbReference>
<evidence type="ECO:0000313" key="17">
    <source>
        <dbReference type="EMBL" id="AUX44628.1"/>
    </source>
</evidence>
<keyword evidence="10 13" id="KW-0486">Methionine biosynthesis</keyword>
<keyword evidence="7 13" id="KW-0791">Threonine biosynthesis</keyword>
<dbReference type="InterPro" id="IPR045865">
    <property type="entry name" value="ACT-like_dom_sf"/>
</dbReference>
<dbReference type="InterPro" id="IPR019811">
    <property type="entry name" value="HDH_CS"/>
</dbReference>
<keyword evidence="9 13" id="KW-0560">Oxidoreductase</keyword>
<dbReference type="SUPFAM" id="SSF55347">
    <property type="entry name" value="Glyceraldehyde-3-phosphate dehydrogenase-like, C-terminal domain"/>
    <property type="match status" value="1"/>
</dbReference>
<dbReference type="UniPathway" id="UPA00050">
    <property type="reaction ID" value="UER00063"/>
</dbReference>
<evidence type="ECO:0000256" key="5">
    <source>
        <dbReference type="ARBA" id="ARBA00013376"/>
    </source>
</evidence>